<organism evidence="2 3">
    <name type="scientific">Seminavis robusta</name>
    <dbReference type="NCBI Taxonomy" id="568900"/>
    <lineage>
        <taxon>Eukaryota</taxon>
        <taxon>Sar</taxon>
        <taxon>Stramenopiles</taxon>
        <taxon>Ochrophyta</taxon>
        <taxon>Bacillariophyta</taxon>
        <taxon>Bacillariophyceae</taxon>
        <taxon>Bacillariophycidae</taxon>
        <taxon>Naviculales</taxon>
        <taxon>Naviculaceae</taxon>
        <taxon>Seminavis</taxon>
    </lineage>
</organism>
<feature type="region of interest" description="Disordered" evidence="1">
    <location>
        <begin position="33"/>
        <end position="126"/>
    </location>
</feature>
<feature type="compositionally biased region" description="Basic and acidic residues" evidence="1">
    <location>
        <begin position="46"/>
        <end position="61"/>
    </location>
</feature>
<comment type="caution">
    <text evidence="2">The sequence shown here is derived from an EMBL/GenBank/DDBJ whole genome shotgun (WGS) entry which is preliminary data.</text>
</comment>
<evidence type="ECO:0000256" key="1">
    <source>
        <dbReference type="SAM" id="MobiDB-lite"/>
    </source>
</evidence>
<evidence type="ECO:0000313" key="2">
    <source>
        <dbReference type="EMBL" id="CAB9509908.1"/>
    </source>
</evidence>
<dbReference type="Proteomes" id="UP001153069">
    <property type="component" value="Unassembled WGS sequence"/>
</dbReference>
<feature type="compositionally biased region" description="Basic and acidic residues" evidence="1">
    <location>
        <begin position="88"/>
        <end position="101"/>
    </location>
</feature>
<gene>
    <name evidence="2" type="ORF">SEMRO_410_G137360.1</name>
</gene>
<protein>
    <submittedName>
        <fullName evidence="2">Uncharacterized protein</fullName>
    </submittedName>
</protein>
<reference evidence="2" key="1">
    <citation type="submission" date="2020-06" db="EMBL/GenBank/DDBJ databases">
        <authorList>
            <consortium name="Plant Systems Biology data submission"/>
        </authorList>
    </citation>
    <scope>NUCLEOTIDE SEQUENCE</scope>
    <source>
        <strain evidence="2">D6</strain>
    </source>
</reference>
<proteinExistence type="predicted"/>
<name>A0A9N8HGR8_9STRA</name>
<dbReference type="EMBL" id="CAICTM010000409">
    <property type="protein sequence ID" value="CAB9509908.1"/>
    <property type="molecule type" value="Genomic_DNA"/>
</dbReference>
<keyword evidence="3" id="KW-1185">Reference proteome</keyword>
<evidence type="ECO:0000313" key="3">
    <source>
        <dbReference type="Proteomes" id="UP001153069"/>
    </source>
</evidence>
<sequence>MNSFITSLLGTLETADVTIIDDNAGGKSLLNKRAARRPASAASIESLERWQERKAQTRKESLAPPSPPFRRIHSNEETTVSRWRACRKPQEPARLECDQKQDGASPVHPPHAPCRRGSIERRTEGEEMSLCSDSIVAFLSTCEAA</sequence>
<dbReference type="AlphaFoldDB" id="A0A9N8HGR8"/>
<accession>A0A9N8HGR8</accession>